<gene>
    <name evidence="3" type="ORF">A2573_03490</name>
</gene>
<keyword evidence="2" id="KW-1133">Transmembrane helix</keyword>
<sequence length="216" mass="23669">MALGWRGSYSRYKEFFLNITALYKKKAELRAFLEIILSLSTIIIFLLFALKPTVITIVSLLQQIREKQDTLSGLTQKVSDLQKANNLLQQNRASIQNVNIAVPSLAKPNILAGQVLALAAKNSVEILGFSVNQITLVGKSVTRSTSDFKPLPGNAKEMPFAVSIRGPYPNLIAFIKDFENLRVSTKIDTLGINSSSREGSVTVVTVISGRTPFLGD</sequence>
<keyword evidence="2" id="KW-0812">Transmembrane</keyword>
<evidence type="ECO:0000313" key="4">
    <source>
        <dbReference type="Proteomes" id="UP000177596"/>
    </source>
</evidence>
<organism evidence="3 4">
    <name type="scientific">Candidatus Woesebacteria bacterium RIFOXYD1_FULL_43_18</name>
    <dbReference type="NCBI Taxonomy" id="1802551"/>
    <lineage>
        <taxon>Bacteria</taxon>
        <taxon>Candidatus Woeseibacteriota</taxon>
    </lineage>
</organism>
<reference evidence="3 4" key="1">
    <citation type="journal article" date="2016" name="Nat. Commun.">
        <title>Thousands of microbial genomes shed light on interconnected biogeochemical processes in an aquifer system.</title>
        <authorList>
            <person name="Anantharaman K."/>
            <person name="Brown C.T."/>
            <person name="Hug L.A."/>
            <person name="Sharon I."/>
            <person name="Castelle C.J."/>
            <person name="Probst A.J."/>
            <person name="Thomas B.C."/>
            <person name="Singh A."/>
            <person name="Wilkins M.J."/>
            <person name="Karaoz U."/>
            <person name="Brodie E.L."/>
            <person name="Williams K.H."/>
            <person name="Hubbard S.S."/>
            <person name="Banfield J.F."/>
        </authorList>
    </citation>
    <scope>NUCLEOTIDE SEQUENCE [LARGE SCALE GENOMIC DNA]</scope>
</reference>
<name>A0A1F8DJ52_9BACT</name>
<evidence type="ECO:0000313" key="3">
    <source>
        <dbReference type="EMBL" id="OGM88643.1"/>
    </source>
</evidence>
<dbReference type="EMBL" id="MGIL01000007">
    <property type="protein sequence ID" value="OGM88643.1"/>
    <property type="molecule type" value="Genomic_DNA"/>
</dbReference>
<feature type="transmembrane region" description="Helical" evidence="2">
    <location>
        <begin position="31"/>
        <end position="50"/>
    </location>
</feature>
<evidence type="ECO:0000256" key="2">
    <source>
        <dbReference type="SAM" id="Phobius"/>
    </source>
</evidence>
<proteinExistence type="predicted"/>
<evidence type="ECO:0000256" key="1">
    <source>
        <dbReference type="SAM" id="Coils"/>
    </source>
</evidence>
<dbReference type="Gene3D" id="3.30.70.60">
    <property type="match status" value="1"/>
</dbReference>
<dbReference type="Proteomes" id="UP000177596">
    <property type="component" value="Unassembled WGS sequence"/>
</dbReference>
<feature type="coiled-coil region" evidence="1">
    <location>
        <begin position="57"/>
        <end position="91"/>
    </location>
</feature>
<protein>
    <recommendedName>
        <fullName evidence="5">Pilus assembly protein PilO</fullName>
    </recommendedName>
</protein>
<dbReference type="AlphaFoldDB" id="A0A1F8DJ52"/>
<keyword evidence="2" id="KW-0472">Membrane</keyword>
<accession>A0A1F8DJ52</accession>
<evidence type="ECO:0008006" key="5">
    <source>
        <dbReference type="Google" id="ProtNLM"/>
    </source>
</evidence>
<dbReference type="InterPro" id="IPR014717">
    <property type="entry name" value="Transl_elong_EF1B/ribsomal_bS6"/>
</dbReference>
<keyword evidence="1" id="KW-0175">Coiled coil</keyword>
<comment type="caution">
    <text evidence="3">The sequence shown here is derived from an EMBL/GenBank/DDBJ whole genome shotgun (WGS) entry which is preliminary data.</text>
</comment>